<gene>
    <name evidence="1" type="ORF">RHSIM_Rhsim03G0016400</name>
</gene>
<dbReference type="OrthoDB" id="1730026at2759"/>
<dbReference type="PANTHER" id="PTHR37743:SF1">
    <property type="entry name" value="ARM REPEAT SUPERFAMILY PROTEIN"/>
    <property type="match status" value="1"/>
</dbReference>
<dbReference type="Proteomes" id="UP000626092">
    <property type="component" value="Unassembled WGS sequence"/>
</dbReference>
<name>A0A834H7Z3_RHOSS</name>
<comment type="caution">
    <text evidence="1">The sequence shown here is derived from an EMBL/GenBank/DDBJ whole genome shotgun (WGS) entry which is preliminary data.</text>
</comment>
<evidence type="ECO:0000313" key="2">
    <source>
        <dbReference type="Proteomes" id="UP000626092"/>
    </source>
</evidence>
<dbReference type="AlphaFoldDB" id="A0A834H7Z3"/>
<organism evidence="1 2">
    <name type="scientific">Rhododendron simsii</name>
    <name type="common">Sims's rhododendron</name>
    <dbReference type="NCBI Taxonomy" id="118357"/>
    <lineage>
        <taxon>Eukaryota</taxon>
        <taxon>Viridiplantae</taxon>
        <taxon>Streptophyta</taxon>
        <taxon>Embryophyta</taxon>
        <taxon>Tracheophyta</taxon>
        <taxon>Spermatophyta</taxon>
        <taxon>Magnoliopsida</taxon>
        <taxon>eudicotyledons</taxon>
        <taxon>Gunneridae</taxon>
        <taxon>Pentapetalae</taxon>
        <taxon>asterids</taxon>
        <taxon>Ericales</taxon>
        <taxon>Ericaceae</taxon>
        <taxon>Ericoideae</taxon>
        <taxon>Rhodoreae</taxon>
        <taxon>Rhododendron</taxon>
    </lineage>
</organism>
<protein>
    <submittedName>
        <fullName evidence="1">Uncharacterized protein</fullName>
    </submittedName>
</protein>
<reference evidence="1" key="1">
    <citation type="submission" date="2019-11" db="EMBL/GenBank/DDBJ databases">
        <authorList>
            <person name="Liu Y."/>
            <person name="Hou J."/>
            <person name="Li T.-Q."/>
            <person name="Guan C.-H."/>
            <person name="Wu X."/>
            <person name="Wu H.-Z."/>
            <person name="Ling F."/>
            <person name="Zhang R."/>
            <person name="Shi X.-G."/>
            <person name="Ren J.-P."/>
            <person name="Chen E.-F."/>
            <person name="Sun J.-M."/>
        </authorList>
    </citation>
    <scope>NUCLEOTIDE SEQUENCE</scope>
    <source>
        <strain evidence="1">Adult_tree_wgs_1</strain>
        <tissue evidence="1">Leaves</tissue>
    </source>
</reference>
<evidence type="ECO:0000313" key="1">
    <source>
        <dbReference type="EMBL" id="KAF7148909.1"/>
    </source>
</evidence>
<proteinExistence type="predicted"/>
<dbReference type="EMBL" id="WJXA01000003">
    <property type="protein sequence ID" value="KAF7148909.1"/>
    <property type="molecule type" value="Genomic_DNA"/>
</dbReference>
<accession>A0A834H7Z3</accession>
<sequence>MEQEQAIWTSPESNSMISATIGRAMSTLLSARPKKLEDAVSRLDSAPQRSSVASLEESLWILHSYVIDAAKREEPLDGVLVPMIEHVSFWTSTCHSILQLVKHDEGHICYETYAMTVRK</sequence>
<keyword evidence="2" id="KW-1185">Reference proteome</keyword>
<dbReference type="PANTHER" id="PTHR37743">
    <property type="entry name" value="ARM REPEAT SUPERFAMILY PROTEIN"/>
    <property type="match status" value="1"/>
</dbReference>